<dbReference type="OrthoDB" id="2859658at2759"/>
<dbReference type="PANTHER" id="PTHR31356">
    <property type="entry name" value="THYLAKOID LUMENAL 29 KDA PROTEIN, CHLOROPLASTIC-RELATED"/>
    <property type="match status" value="1"/>
</dbReference>
<dbReference type="AlphaFoldDB" id="A0A388LRH9"/>
<dbReference type="Gene3D" id="1.10.520.10">
    <property type="match status" value="2"/>
</dbReference>
<dbReference type="GO" id="GO:0004601">
    <property type="term" value="F:peroxidase activity"/>
    <property type="evidence" value="ECO:0007669"/>
    <property type="project" value="InterPro"/>
</dbReference>
<sequence length="1275" mass="141797">MATGVVPQMMMITGKCSGLPHGNGLMSIAGRQHEVMMPGCPSSSSSYQLRAPPSPPSLLSLSSSRSLSSSWKLYEGLHLKSPGSQCPAGTRKVRMCQGSRSSRFAAGRHCTVVVASTSSQTATTTDIVEQLQGARDAIKELIKSKYCNPILVRLGWHDSGTYDKNIKEWPKCGGANGSIRFKPEIDHGANAGMLFVAGGPKIPMRYGRVDVNSPEDCSPDGNLPAAAPPSPADHLRNVFYRMGLTDKVSVPLPRSHSLFVCMFCPLPDRRLNGGQPAVGTAIVPAQPLLTGPPATAANPNMGTAAPYYSGYYANGGGGGGLGRRVSTLEELVVKINSKHEADEARERVKKEEEDRKKKEQEEEERRSKEKKDREELQALMHKEMAEKLDKLDVVREAIDGKKAKDAEELAKLSTQMELLCKQQATTDNGIIRSVGQSEVAVLKCQVDALKRAQDGASTSATISRPLSEAEEIARLRREQVEVKANMDKRLATLQEVIFALQKQCDEAEANAEVWRNEAMRPGNKRGSVAIGQSPMIEARVRARVVPNATPCTVGRVNGQLKDIVECHQREVKLLKEMRLKEVNARKESEAKVERLKEAMAGLGTGRKTGGTNLKTKLDDTALPSARKEKMKGVVTPVILLSRREAFLRDTRKDLRNFKKDAVMKICEKEGIEYTKLEETKEAIAHLLKILNDCKERGRLSVVVHCSGGMRIADQWKVLRRLYGGSLVESQFGKKGLRYARAWLKGDVTLVIDPIIPFLCRSLVLKAPLVKLLKEPAARTELRLWDFETLIAAYTAIRTFSEKRSRFRIRCLLSHHILARFGVHVRQRIVIRVKFDDGICKARVRQLCARIVAGLEIDQCWKGMLVRRMRIVWCRNHSVGDLLYNFHKHAKTREVQCLCQGCDAALPRAGQHVAFRLNDVPQLVPSWMLNSRNIVKPSKVCSVRSLRSQIVSSFASHSSLPPLDMGSLCDDSFRECFLTGFDGGKNVEFGCEDEVVRFLSRFQGLVRSPIDHNPGDTFVCCPTFYNEGMRKLFVGNPSFRVHESEVGDVLKHCEEIYANKGLAQVGRWKKDGRFGEAYCIPKHEDTTRWRPICPSYPEPSVIGGRVVSRSVNALLWNIPARCHFNLKSVDGLLSRLKEVNGGLTEDDVIMGASFDIKEMFSNLPHHSIRQAIEWVIGYWQKHGVEAVDVPRVGKGVKLCKGAHTIGRSRPDRSGFGKEVTRYTESGPGNPGGQSWTPEWLVFDNSYFKEVKAKRDEDLLVLPTDAALFEDPGFKVR</sequence>
<gene>
    <name evidence="5" type="ORF">CBR_g39178</name>
</gene>
<organism evidence="5 6">
    <name type="scientific">Chara braunii</name>
    <name type="common">Braun's stonewort</name>
    <dbReference type="NCBI Taxonomy" id="69332"/>
    <lineage>
        <taxon>Eukaryota</taxon>
        <taxon>Viridiplantae</taxon>
        <taxon>Streptophyta</taxon>
        <taxon>Charophyceae</taxon>
        <taxon>Charales</taxon>
        <taxon>Characeae</taxon>
        <taxon>Chara</taxon>
    </lineage>
</organism>
<evidence type="ECO:0000256" key="3">
    <source>
        <dbReference type="SAM" id="MobiDB-lite"/>
    </source>
</evidence>
<dbReference type="EMBL" id="BFEA01000491">
    <property type="protein sequence ID" value="GBG84802.1"/>
    <property type="molecule type" value="Genomic_DNA"/>
</dbReference>
<name>A0A388LRH9_CHABU</name>
<dbReference type="InterPro" id="IPR010255">
    <property type="entry name" value="Haem_peroxidase_sf"/>
</dbReference>
<dbReference type="PANTHER" id="PTHR31356:SF66">
    <property type="entry name" value="CATALASE-PEROXIDASE"/>
    <property type="match status" value="1"/>
</dbReference>
<keyword evidence="1" id="KW-0560">Oxidoreductase</keyword>
<keyword evidence="6" id="KW-1185">Reference proteome</keyword>
<dbReference type="PROSITE" id="PS50873">
    <property type="entry name" value="PEROXIDASE_4"/>
    <property type="match status" value="1"/>
</dbReference>
<accession>A0A388LRH9</accession>
<dbReference type="Gramene" id="GBG84802">
    <property type="protein sequence ID" value="GBG84802"/>
    <property type="gene ID" value="CBR_g39178"/>
</dbReference>
<dbReference type="InterPro" id="IPR044831">
    <property type="entry name" value="Ccp1-like"/>
</dbReference>
<dbReference type="InterPro" id="IPR002016">
    <property type="entry name" value="Haem_peroxidase"/>
</dbReference>
<comment type="caution">
    <text evidence="5">The sequence shown here is derived from an EMBL/GenBank/DDBJ whole genome shotgun (WGS) entry which is preliminary data.</text>
</comment>
<feature type="compositionally biased region" description="Basic and acidic residues" evidence="3">
    <location>
        <begin position="1209"/>
        <end position="1220"/>
    </location>
</feature>
<dbReference type="SUPFAM" id="SSF48113">
    <property type="entry name" value="Heme-dependent peroxidases"/>
    <property type="match status" value="2"/>
</dbReference>
<evidence type="ECO:0000313" key="5">
    <source>
        <dbReference type="EMBL" id="GBG84802.1"/>
    </source>
</evidence>
<dbReference type="GO" id="GO:0034599">
    <property type="term" value="P:cellular response to oxidative stress"/>
    <property type="evidence" value="ECO:0007669"/>
    <property type="project" value="InterPro"/>
</dbReference>
<feature type="region of interest" description="Disordered" evidence="3">
    <location>
        <begin position="339"/>
        <end position="374"/>
    </location>
</feature>
<evidence type="ECO:0000313" key="6">
    <source>
        <dbReference type="Proteomes" id="UP000265515"/>
    </source>
</evidence>
<feature type="region of interest" description="Disordered" evidence="3">
    <location>
        <begin position="39"/>
        <end position="60"/>
    </location>
</feature>
<evidence type="ECO:0000256" key="2">
    <source>
        <dbReference type="SAM" id="Coils"/>
    </source>
</evidence>
<evidence type="ECO:0000259" key="4">
    <source>
        <dbReference type="PROSITE" id="PS50873"/>
    </source>
</evidence>
<dbReference type="GO" id="GO:0020037">
    <property type="term" value="F:heme binding"/>
    <property type="evidence" value="ECO:0007669"/>
    <property type="project" value="InterPro"/>
</dbReference>
<evidence type="ECO:0000256" key="1">
    <source>
        <dbReference type="ARBA" id="ARBA00023002"/>
    </source>
</evidence>
<keyword evidence="2" id="KW-0175">Coiled coil</keyword>
<proteinExistence type="predicted"/>
<feature type="coiled-coil region" evidence="2">
    <location>
        <begin position="490"/>
        <end position="517"/>
    </location>
</feature>
<feature type="domain" description="Plant heme peroxidase family profile" evidence="4">
    <location>
        <begin position="104"/>
        <end position="321"/>
    </location>
</feature>
<feature type="region of interest" description="Disordered" evidence="3">
    <location>
        <begin position="1209"/>
        <end position="1233"/>
    </location>
</feature>
<dbReference type="Proteomes" id="UP000265515">
    <property type="component" value="Unassembled WGS sequence"/>
</dbReference>
<dbReference type="GO" id="GO:0042744">
    <property type="term" value="P:hydrogen peroxide catabolic process"/>
    <property type="evidence" value="ECO:0007669"/>
    <property type="project" value="TreeGrafter"/>
</dbReference>
<protein>
    <recommendedName>
        <fullName evidence="4">Plant heme peroxidase family profile domain-containing protein</fullName>
    </recommendedName>
</protein>
<dbReference type="GO" id="GO:0000302">
    <property type="term" value="P:response to reactive oxygen species"/>
    <property type="evidence" value="ECO:0007669"/>
    <property type="project" value="TreeGrafter"/>
</dbReference>
<reference evidence="5 6" key="1">
    <citation type="journal article" date="2018" name="Cell">
        <title>The Chara Genome: Secondary Complexity and Implications for Plant Terrestrialization.</title>
        <authorList>
            <person name="Nishiyama T."/>
            <person name="Sakayama H."/>
            <person name="Vries J.D."/>
            <person name="Buschmann H."/>
            <person name="Saint-Marcoux D."/>
            <person name="Ullrich K.K."/>
            <person name="Haas F.B."/>
            <person name="Vanderstraeten L."/>
            <person name="Becker D."/>
            <person name="Lang D."/>
            <person name="Vosolsobe S."/>
            <person name="Rombauts S."/>
            <person name="Wilhelmsson P.K.I."/>
            <person name="Janitza P."/>
            <person name="Kern R."/>
            <person name="Heyl A."/>
            <person name="Rumpler F."/>
            <person name="Villalobos L.I.A.C."/>
            <person name="Clay J.M."/>
            <person name="Skokan R."/>
            <person name="Toyoda A."/>
            <person name="Suzuki Y."/>
            <person name="Kagoshima H."/>
            <person name="Schijlen E."/>
            <person name="Tajeshwar N."/>
            <person name="Catarino B."/>
            <person name="Hetherington A.J."/>
            <person name="Saltykova A."/>
            <person name="Bonnot C."/>
            <person name="Breuninger H."/>
            <person name="Symeonidi A."/>
            <person name="Radhakrishnan G.V."/>
            <person name="Van Nieuwerburgh F."/>
            <person name="Deforce D."/>
            <person name="Chang C."/>
            <person name="Karol K.G."/>
            <person name="Hedrich R."/>
            <person name="Ulvskov P."/>
            <person name="Glockner G."/>
            <person name="Delwiche C.F."/>
            <person name="Petrasek J."/>
            <person name="Van de Peer Y."/>
            <person name="Friml J."/>
            <person name="Beilby M."/>
            <person name="Dolan L."/>
            <person name="Kohara Y."/>
            <person name="Sugano S."/>
            <person name="Fujiyama A."/>
            <person name="Delaux P.-M."/>
            <person name="Quint M."/>
            <person name="TheiBen G."/>
            <person name="Hagemann M."/>
            <person name="Harholt J."/>
            <person name="Dunand C."/>
            <person name="Zachgo S."/>
            <person name="Langdale J."/>
            <person name="Maumus F."/>
            <person name="Straeten D.V.D."/>
            <person name="Gould S.B."/>
            <person name="Rensing S.A."/>
        </authorList>
    </citation>
    <scope>NUCLEOTIDE SEQUENCE [LARGE SCALE GENOMIC DNA]</scope>
    <source>
        <strain evidence="5 6">S276</strain>
    </source>
</reference>
<dbReference type="Gene3D" id="1.10.420.10">
    <property type="entry name" value="Peroxidase, domain 2"/>
    <property type="match status" value="2"/>
</dbReference>